<reference evidence="5 6" key="1">
    <citation type="submission" date="2023-05" db="EMBL/GenBank/DDBJ databases">
        <title>A 100% complete, gapless, phased diploid assembly of the Scenedesmus obliquus UTEX 3031 genome.</title>
        <authorList>
            <person name="Biondi T.C."/>
            <person name="Hanschen E.R."/>
            <person name="Kwon T."/>
            <person name="Eng W."/>
            <person name="Kruse C.P.S."/>
            <person name="Koehler S.I."/>
            <person name="Kunde Y."/>
            <person name="Gleasner C.D."/>
            <person name="You Mak K.T."/>
            <person name="Polle J."/>
            <person name="Hovde B.T."/>
            <person name="Starkenburg S.R."/>
        </authorList>
    </citation>
    <scope>NUCLEOTIDE SEQUENCE [LARGE SCALE GENOMIC DNA]</scope>
    <source>
        <strain evidence="5 6">DOE0152z</strain>
    </source>
</reference>
<evidence type="ECO:0000313" key="5">
    <source>
        <dbReference type="EMBL" id="WIA15831.1"/>
    </source>
</evidence>
<feature type="domain" description="DUF2415" evidence="4">
    <location>
        <begin position="241"/>
        <end position="271"/>
    </location>
</feature>
<evidence type="ECO:0000256" key="3">
    <source>
        <dbReference type="PROSITE-ProRule" id="PRU00221"/>
    </source>
</evidence>
<dbReference type="PROSITE" id="PS00678">
    <property type="entry name" value="WD_REPEATS_1"/>
    <property type="match status" value="1"/>
</dbReference>
<dbReference type="PANTHER" id="PTHR43991:SF9">
    <property type="entry name" value="DUF2415 DOMAIN-CONTAINING PROTEIN"/>
    <property type="match status" value="1"/>
</dbReference>
<dbReference type="Gene3D" id="2.130.10.10">
    <property type="entry name" value="YVTN repeat-like/Quinoprotein amine dehydrogenase"/>
    <property type="match status" value="2"/>
</dbReference>
<dbReference type="InterPro" id="IPR019775">
    <property type="entry name" value="WD40_repeat_CS"/>
</dbReference>
<accession>A0ABY8U5V4</accession>
<feature type="repeat" description="WD" evidence="3">
    <location>
        <begin position="205"/>
        <end position="235"/>
    </location>
</feature>
<evidence type="ECO:0000256" key="2">
    <source>
        <dbReference type="ARBA" id="ARBA00022737"/>
    </source>
</evidence>
<name>A0ABY8U5V4_TETOB</name>
<protein>
    <recommendedName>
        <fullName evidence="4">DUF2415 domain-containing protein</fullName>
    </recommendedName>
</protein>
<keyword evidence="2" id="KW-0677">Repeat</keyword>
<dbReference type="SUPFAM" id="SSF50978">
    <property type="entry name" value="WD40 repeat-like"/>
    <property type="match status" value="1"/>
</dbReference>
<dbReference type="PANTHER" id="PTHR43991">
    <property type="entry name" value="WD REPEAT PROTEIN (AFU_ORTHOLOGUE AFUA_8G05640)-RELATED"/>
    <property type="match status" value="1"/>
</dbReference>
<dbReference type="Pfam" id="PF00400">
    <property type="entry name" value="WD40"/>
    <property type="match status" value="1"/>
</dbReference>
<dbReference type="InterPro" id="IPR001680">
    <property type="entry name" value="WD40_rpt"/>
</dbReference>
<gene>
    <name evidence="5" type="ORF">OEZ85_012586</name>
</gene>
<evidence type="ECO:0000313" key="6">
    <source>
        <dbReference type="Proteomes" id="UP001244341"/>
    </source>
</evidence>
<dbReference type="InterPro" id="IPR015943">
    <property type="entry name" value="WD40/YVTN_repeat-like_dom_sf"/>
</dbReference>
<dbReference type="InterPro" id="IPR019417">
    <property type="entry name" value="DUF2415"/>
</dbReference>
<dbReference type="EMBL" id="CP126214">
    <property type="protein sequence ID" value="WIA15831.1"/>
    <property type="molecule type" value="Genomic_DNA"/>
</dbReference>
<proteinExistence type="predicted"/>
<dbReference type="PROSITE" id="PS50082">
    <property type="entry name" value="WD_REPEATS_2"/>
    <property type="match status" value="1"/>
</dbReference>
<dbReference type="Proteomes" id="UP001244341">
    <property type="component" value="Chromosome 7b"/>
</dbReference>
<dbReference type="SMART" id="SM00320">
    <property type="entry name" value="WD40"/>
    <property type="match status" value="3"/>
</dbReference>
<keyword evidence="6" id="KW-1185">Reference proteome</keyword>
<organism evidence="5 6">
    <name type="scientific">Tetradesmus obliquus</name>
    <name type="common">Green alga</name>
    <name type="synonym">Acutodesmus obliquus</name>
    <dbReference type="NCBI Taxonomy" id="3088"/>
    <lineage>
        <taxon>Eukaryota</taxon>
        <taxon>Viridiplantae</taxon>
        <taxon>Chlorophyta</taxon>
        <taxon>core chlorophytes</taxon>
        <taxon>Chlorophyceae</taxon>
        <taxon>CS clade</taxon>
        <taxon>Sphaeropleales</taxon>
        <taxon>Scenedesmaceae</taxon>
        <taxon>Tetradesmus</taxon>
    </lineage>
</organism>
<dbReference type="InterPro" id="IPR036322">
    <property type="entry name" value="WD40_repeat_dom_sf"/>
</dbReference>
<keyword evidence="1 3" id="KW-0853">WD repeat</keyword>
<evidence type="ECO:0000259" key="4">
    <source>
        <dbReference type="Pfam" id="PF10313"/>
    </source>
</evidence>
<dbReference type="Pfam" id="PF10313">
    <property type="entry name" value="DUF2415"/>
    <property type="match status" value="1"/>
</dbReference>
<evidence type="ECO:0000256" key="1">
    <source>
        <dbReference type="ARBA" id="ARBA00022574"/>
    </source>
</evidence>
<sequence length="338" mass="35860">MSAYTDCLEEATFTQGDPVVYQRPTSIHHWQLRDLISAADNEQEFYCVHDTCVYSFNTDTKQSKLVTNLGWSANSMTCRAGFLAAGGLHGELEVRQLSTGEACFKGSVGSTVNNALHIAQHSSGEVRLFVCCNDNSIKVYALPSMDAVTVIRCPCPINYAALSPDGQHLVAVGDCNPTLLYQATPTGYAASTSFTEASDVGMCCAWSHHGTSLAACAQDGTVAVWDARSGACASRCLLPSAARCVKWAAPPLDLLAVAEHEARISLLDARRWGSGQALALGGAVRGAVRGGAGLRSLDVSGIAFSPSGRRLWVGLEPCCVGFSIDSLKRRTFGVADML</sequence>